<protein>
    <submittedName>
        <fullName evidence="1">Uncharacterized protein</fullName>
    </submittedName>
</protein>
<name>A0ABS7AFA5_9PROT</name>
<evidence type="ECO:0000313" key="2">
    <source>
        <dbReference type="Proteomes" id="UP001196565"/>
    </source>
</evidence>
<evidence type="ECO:0000313" key="1">
    <source>
        <dbReference type="EMBL" id="MBW6399844.1"/>
    </source>
</evidence>
<sequence length="89" mass="9193">MKIDTALAEALGAAPDPAQRFGVIIRFSTEDATTRRGVLQRLGITPTAVYESLPGAAATVTRAQIDSLAAAAEVSAIEADGTATVLPRR</sequence>
<dbReference type="EMBL" id="JAHYBZ010000006">
    <property type="protein sequence ID" value="MBW6399844.1"/>
    <property type="molecule type" value="Genomic_DNA"/>
</dbReference>
<organism evidence="1 2">
    <name type="scientific">Roseomonas alba</name>
    <dbReference type="NCBI Taxonomy" id="2846776"/>
    <lineage>
        <taxon>Bacteria</taxon>
        <taxon>Pseudomonadati</taxon>
        <taxon>Pseudomonadota</taxon>
        <taxon>Alphaproteobacteria</taxon>
        <taxon>Acetobacterales</taxon>
        <taxon>Roseomonadaceae</taxon>
        <taxon>Roseomonas</taxon>
    </lineage>
</organism>
<dbReference type="Proteomes" id="UP001196565">
    <property type="component" value="Unassembled WGS sequence"/>
</dbReference>
<accession>A0ABS7AFA5</accession>
<proteinExistence type="predicted"/>
<reference evidence="1 2" key="1">
    <citation type="submission" date="2021-07" db="EMBL/GenBank/DDBJ databases">
        <authorList>
            <person name="So Y."/>
        </authorList>
    </citation>
    <scope>NUCLEOTIDE SEQUENCE [LARGE SCALE GENOMIC DNA]</scope>
    <source>
        <strain evidence="1 2">HJA6</strain>
    </source>
</reference>
<dbReference type="RefSeq" id="WP_219764434.1">
    <property type="nucleotide sequence ID" value="NZ_JAHYBZ010000006.1"/>
</dbReference>
<gene>
    <name evidence="1" type="ORF">KPL78_18440</name>
</gene>
<dbReference type="SUPFAM" id="SSF54897">
    <property type="entry name" value="Protease propeptides/inhibitors"/>
    <property type="match status" value="1"/>
</dbReference>
<dbReference type="Gene3D" id="3.30.70.80">
    <property type="entry name" value="Peptidase S8 propeptide/proteinase inhibitor I9"/>
    <property type="match status" value="1"/>
</dbReference>
<dbReference type="InterPro" id="IPR037045">
    <property type="entry name" value="S8pro/Inhibitor_I9_sf"/>
</dbReference>
<comment type="caution">
    <text evidence="1">The sequence shown here is derived from an EMBL/GenBank/DDBJ whole genome shotgun (WGS) entry which is preliminary data.</text>
</comment>
<keyword evidence="2" id="KW-1185">Reference proteome</keyword>